<dbReference type="Gene3D" id="4.10.860.10">
    <property type="entry name" value="UVR domain"/>
    <property type="match status" value="1"/>
</dbReference>
<dbReference type="InterPro" id="IPR004807">
    <property type="entry name" value="UvrB"/>
</dbReference>
<evidence type="ECO:0000256" key="11">
    <source>
        <dbReference type="ARBA" id="ARBA00026033"/>
    </source>
</evidence>
<feature type="short sequence motif" description="Beta-hairpin" evidence="13">
    <location>
        <begin position="267"/>
        <end position="290"/>
    </location>
</feature>
<reference evidence="19 20" key="1">
    <citation type="submission" date="2018-06" db="EMBL/GenBank/DDBJ databases">
        <authorList>
            <consortium name="Pathogen Informatics"/>
            <person name="Doyle S."/>
        </authorList>
    </citation>
    <scope>NUCLEOTIDE SEQUENCE [LARGE SCALE GENOMIC DNA]</scope>
    <source>
        <strain evidence="19 20">NCTC12722</strain>
    </source>
</reference>
<evidence type="ECO:0000256" key="10">
    <source>
        <dbReference type="ARBA" id="ARBA00023236"/>
    </source>
</evidence>
<dbReference type="InterPro" id="IPR041471">
    <property type="entry name" value="UvrB_inter"/>
</dbReference>
<dbReference type="InterPro" id="IPR027417">
    <property type="entry name" value="P-loop_NTPase"/>
</dbReference>
<evidence type="ECO:0000256" key="7">
    <source>
        <dbReference type="ARBA" id="ARBA00022840"/>
    </source>
</evidence>
<dbReference type="CDD" id="cd17916">
    <property type="entry name" value="DEXHc_UvrB"/>
    <property type="match status" value="1"/>
</dbReference>
<dbReference type="NCBIfam" id="TIGR00631">
    <property type="entry name" value="uvrb"/>
    <property type="match status" value="1"/>
</dbReference>
<dbReference type="GO" id="GO:0005524">
    <property type="term" value="F:ATP binding"/>
    <property type="evidence" value="ECO:0007669"/>
    <property type="project" value="UniProtKB-UniRule"/>
</dbReference>
<dbReference type="Gene3D" id="3.40.50.300">
    <property type="entry name" value="P-loop containing nucleotide triphosphate hydrolases"/>
    <property type="match status" value="3"/>
</dbReference>
<evidence type="ECO:0000256" key="12">
    <source>
        <dbReference type="ARBA" id="ARBA00029504"/>
    </source>
</evidence>
<evidence type="ECO:0000256" key="13">
    <source>
        <dbReference type="HAMAP-Rule" id="MF_00204"/>
    </source>
</evidence>
<dbReference type="InterPro" id="IPR014001">
    <property type="entry name" value="Helicase_ATP-bd"/>
</dbReference>
<organism evidence="19 20">
    <name type="scientific">Afipia felis</name>
    <name type="common">Cat scratch disease bacillus</name>
    <dbReference type="NCBI Taxonomy" id="1035"/>
    <lineage>
        <taxon>Bacteria</taxon>
        <taxon>Pseudomonadati</taxon>
        <taxon>Pseudomonadota</taxon>
        <taxon>Alphaproteobacteria</taxon>
        <taxon>Hyphomicrobiales</taxon>
        <taxon>Nitrobacteraceae</taxon>
        <taxon>Afipia</taxon>
    </lineage>
</organism>
<dbReference type="InterPro" id="IPR036876">
    <property type="entry name" value="UVR_dom_sf"/>
</dbReference>
<feature type="binding site" evidence="13">
    <location>
        <begin position="214"/>
        <end position="221"/>
    </location>
    <ligand>
        <name>ATP</name>
        <dbReference type="ChEBI" id="CHEBI:30616"/>
    </ligand>
</feature>
<dbReference type="GO" id="GO:0016887">
    <property type="term" value="F:ATP hydrolysis activity"/>
    <property type="evidence" value="ECO:0007669"/>
    <property type="project" value="InterPro"/>
</dbReference>
<protein>
    <recommendedName>
        <fullName evidence="12 13">UvrABC system protein B</fullName>
        <shortName evidence="13">Protein UvrB</shortName>
    </recommendedName>
    <alternativeName>
        <fullName evidence="13">Excinuclease ABC subunit B</fullName>
    </alternativeName>
</protein>
<evidence type="ECO:0000256" key="9">
    <source>
        <dbReference type="ARBA" id="ARBA00023204"/>
    </source>
</evidence>
<feature type="compositionally biased region" description="Basic residues" evidence="15">
    <location>
        <begin position="10"/>
        <end position="19"/>
    </location>
</feature>
<dbReference type="InterPro" id="IPR001943">
    <property type="entry name" value="UVR_dom"/>
</dbReference>
<dbReference type="Pfam" id="PF17757">
    <property type="entry name" value="UvrB_inter"/>
    <property type="match status" value="1"/>
</dbReference>
<keyword evidence="8 13" id="KW-0267">Excision nuclease</keyword>
<sequence>MAKNPDSPKRPAKTPKSKAHRAEVKPIGPALAELLNPAINRGESGLGSGTGLQPPPDNSWDRRNGGEAAIHRARKSTPKTFDHDGEARPQGFDEAPQANYGTSATIPTLDPELAKQLGYDVDDDDQFKPARNKMEALGVKATADALESLIREGRPEFRGDKIWTPHRPPRPEKSEGGVRFELKSDYEPKGDQPQAIKELVEGITRKDRTQVLLGVTGSGKTYTMAQVIAATQRPALILAPNKTLAAQLYGEFKNFFPDNAVEYFVSYYDYYQPEAYVPRTDTYIEKDSSINEQIDRMRHSATRALLERDDVIIVASVSCIYGIGSVETYTAMTFAMKKGERIDQRQIIADLVALQYKRTQADFTRGTFRVRGDTIDIFPAHYEDRAWRVNLFGDTIESIEEFDPLTGHKSDELEFVKIYANSHYVTPRPTLIQAIKGIKTELKWRLEQLHAQGRLLEAQRLEQRTTFDLEMMEATGSCAGIENYSRYLTGRKPGEPPPTLFEYVPDNALVFADESHVTVPQIGGMFRGDFRRKATLAEYGFRLPSCMDNRPLRFEEWDMMRPQSVAVSATPAAWEMNESGGVFVEQVIRPTGLIDPPVNIRPARTQVDDLLGEVRATAAKGYRSLITVLTKRMAEDLTEYLHEQGIRVRYMHSDIDTIERIEIIRDLRLGAFDALVGINLLREGLDIPECALVAILDADKEGFLRSETSLIQTIGRAARNVDGRVILYADQMTGSMERAIAETDRRREKQVAYNEANGITPESVKKSIGDILNSVYERDHVLVEVGDGGMADDVISIGHNFEAVLADLETRMREAAADLDFEEAARLRDEVKRLRATEMAVVDDPTAKQKAVTGKAGAYAGAKKYGDSANLPPKQKSRVHKPSLDEMGIATWHEVLPDRKGVKRPRKPTLDEMGPGTESKIYKPKSMREGGQEFGGVIKDSNAPRSTGGAPGHRGGWKKR</sequence>
<dbReference type="InterPro" id="IPR006935">
    <property type="entry name" value="Helicase/UvrB_N"/>
</dbReference>
<evidence type="ECO:0000256" key="6">
    <source>
        <dbReference type="ARBA" id="ARBA00022769"/>
    </source>
</evidence>
<feature type="domain" description="UVR" evidence="16">
    <location>
        <begin position="802"/>
        <end position="837"/>
    </location>
</feature>
<comment type="function">
    <text evidence="13">The UvrABC repair system catalyzes the recognition and processing of DNA lesions. A damage recognition complex composed of 2 UvrA and 2 UvrB subunits scans DNA for abnormalities. Upon binding of the UvrA(2)B(2) complex to a putative damaged site, the DNA wraps around one UvrB monomer. DNA wrap is dependent on ATP binding by UvrB and probably causes local melting of the DNA helix, facilitating insertion of UvrB beta-hairpin between the DNA strands. Then UvrB probes one DNA strand for the presence of a lesion. If a lesion is found the UvrA subunits dissociate and the UvrB-DNA preincision complex is formed. This complex is subsequently bound by UvrC and the second UvrB is released. If no lesion is found, the DNA wraps around the other UvrB subunit that will check the other stand for damage.</text>
</comment>
<evidence type="ECO:0000256" key="15">
    <source>
        <dbReference type="SAM" id="MobiDB-lite"/>
    </source>
</evidence>
<dbReference type="GO" id="GO:0009432">
    <property type="term" value="P:SOS response"/>
    <property type="evidence" value="ECO:0007669"/>
    <property type="project" value="UniProtKB-UniRule"/>
</dbReference>
<dbReference type="EMBL" id="UIGB01000001">
    <property type="protein sequence ID" value="SUU86201.1"/>
    <property type="molecule type" value="Genomic_DNA"/>
</dbReference>
<dbReference type="Pfam" id="PF04851">
    <property type="entry name" value="ResIII"/>
    <property type="match status" value="1"/>
</dbReference>
<evidence type="ECO:0000256" key="1">
    <source>
        <dbReference type="ARBA" id="ARBA00004496"/>
    </source>
</evidence>
<dbReference type="InterPro" id="IPR024759">
    <property type="entry name" value="UvrB_YAD/RRR_dom"/>
</dbReference>
<dbReference type="Proteomes" id="UP000254343">
    <property type="component" value="Unassembled WGS sequence"/>
</dbReference>
<gene>
    <name evidence="13 19" type="primary">uvrB</name>
    <name evidence="19" type="ORF">NCTC12722_03425</name>
</gene>
<evidence type="ECO:0000259" key="17">
    <source>
        <dbReference type="PROSITE" id="PS51192"/>
    </source>
</evidence>
<keyword evidence="9 13" id="KW-0234">DNA repair</keyword>
<keyword evidence="10 13" id="KW-0742">SOS response</keyword>
<dbReference type="OrthoDB" id="9806651at2"/>
<dbReference type="GO" id="GO:0005737">
    <property type="term" value="C:cytoplasm"/>
    <property type="evidence" value="ECO:0007669"/>
    <property type="project" value="UniProtKB-SubCell"/>
</dbReference>
<evidence type="ECO:0000256" key="4">
    <source>
        <dbReference type="ARBA" id="ARBA00022741"/>
    </source>
</evidence>
<comment type="subcellular location">
    <subcellularLocation>
        <location evidence="1 13 14">Cytoplasm</location>
    </subcellularLocation>
</comment>
<dbReference type="CDD" id="cd18790">
    <property type="entry name" value="SF2_C_UvrB"/>
    <property type="match status" value="1"/>
</dbReference>
<keyword evidence="3 13" id="KW-0963">Cytoplasm</keyword>
<accession>A0A380WB66</accession>
<dbReference type="GO" id="GO:0009380">
    <property type="term" value="C:excinuclease repair complex"/>
    <property type="evidence" value="ECO:0007669"/>
    <property type="project" value="InterPro"/>
</dbReference>
<comment type="domain">
    <text evidence="13">The beta-hairpin motif is involved in DNA binding.</text>
</comment>
<dbReference type="HAMAP" id="MF_00204">
    <property type="entry name" value="UvrB"/>
    <property type="match status" value="1"/>
</dbReference>
<proteinExistence type="inferred from homology"/>
<dbReference type="Pfam" id="PF12344">
    <property type="entry name" value="UvrB"/>
    <property type="match status" value="1"/>
</dbReference>
<dbReference type="Pfam" id="PF00271">
    <property type="entry name" value="Helicase_C"/>
    <property type="match status" value="1"/>
</dbReference>
<comment type="similarity">
    <text evidence="2 13 14">Belongs to the UvrB family.</text>
</comment>
<evidence type="ECO:0000259" key="16">
    <source>
        <dbReference type="PROSITE" id="PS50151"/>
    </source>
</evidence>
<evidence type="ECO:0000313" key="19">
    <source>
        <dbReference type="EMBL" id="SUU86201.1"/>
    </source>
</evidence>
<feature type="region of interest" description="Disordered" evidence="15">
    <location>
        <begin position="901"/>
        <end position="960"/>
    </location>
</feature>
<dbReference type="SUPFAM" id="SSF52540">
    <property type="entry name" value="P-loop containing nucleoside triphosphate hydrolases"/>
    <property type="match status" value="2"/>
</dbReference>
<feature type="region of interest" description="Disordered" evidence="15">
    <location>
        <begin position="1"/>
        <end position="106"/>
    </location>
</feature>
<keyword evidence="4 13" id="KW-0547">Nucleotide-binding</keyword>
<dbReference type="PROSITE" id="PS51194">
    <property type="entry name" value="HELICASE_CTER"/>
    <property type="match status" value="1"/>
</dbReference>
<evidence type="ECO:0000313" key="20">
    <source>
        <dbReference type="Proteomes" id="UP000254343"/>
    </source>
</evidence>
<keyword evidence="7 13" id="KW-0067">ATP-binding</keyword>
<dbReference type="SUPFAM" id="SSF46600">
    <property type="entry name" value="C-terminal UvrC-binding domain of UvrB"/>
    <property type="match status" value="1"/>
</dbReference>
<comment type="subunit">
    <text evidence="11 13 14">Forms a heterotetramer with UvrA during the search for lesions. Interacts with UvrC in an incision complex.</text>
</comment>
<dbReference type="SMART" id="SM00490">
    <property type="entry name" value="HELICc"/>
    <property type="match status" value="1"/>
</dbReference>
<evidence type="ECO:0000256" key="3">
    <source>
        <dbReference type="ARBA" id="ARBA00022490"/>
    </source>
</evidence>
<evidence type="ECO:0000256" key="2">
    <source>
        <dbReference type="ARBA" id="ARBA00008533"/>
    </source>
</evidence>
<dbReference type="InterPro" id="IPR001650">
    <property type="entry name" value="Helicase_C-like"/>
</dbReference>
<dbReference type="PANTHER" id="PTHR24029:SF0">
    <property type="entry name" value="UVRABC SYSTEM PROTEIN B"/>
    <property type="match status" value="1"/>
</dbReference>
<evidence type="ECO:0000256" key="5">
    <source>
        <dbReference type="ARBA" id="ARBA00022763"/>
    </source>
</evidence>
<dbReference type="PROSITE" id="PS51192">
    <property type="entry name" value="HELICASE_ATP_BIND_1"/>
    <property type="match status" value="1"/>
</dbReference>
<dbReference type="RefSeq" id="WP_002717026.1">
    <property type="nucleotide sequence ID" value="NZ_UFSI01000001.1"/>
</dbReference>
<name>A0A380WB66_AFIFE</name>
<evidence type="ECO:0000256" key="8">
    <source>
        <dbReference type="ARBA" id="ARBA00022881"/>
    </source>
</evidence>
<dbReference type="PROSITE" id="PS50151">
    <property type="entry name" value="UVR"/>
    <property type="match status" value="1"/>
</dbReference>
<dbReference type="GO" id="GO:0009381">
    <property type="term" value="F:excinuclease ABC activity"/>
    <property type="evidence" value="ECO:0007669"/>
    <property type="project" value="UniProtKB-UniRule"/>
</dbReference>
<dbReference type="NCBIfam" id="NF003673">
    <property type="entry name" value="PRK05298.1"/>
    <property type="match status" value="1"/>
</dbReference>
<keyword evidence="6 13" id="KW-0228">DNA excision</keyword>
<keyword evidence="5 13" id="KW-0227">DNA damage</keyword>
<evidence type="ECO:0000259" key="18">
    <source>
        <dbReference type="PROSITE" id="PS51194"/>
    </source>
</evidence>
<feature type="domain" description="Helicase ATP-binding" evidence="17">
    <location>
        <begin position="201"/>
        <end position="354"/>
    </location>
</feature>
<dbReference type="GO" id="GO:0006289">
    <property type="term" value="P:nucleotide-excision repair"/>
    <property type="evidence" value="ECO:0007669"/>
    <property type="project" value="UniProtKB-UniRule"/>
</dbReference>
<dbReference type="AlphaFoldDB" id="A0A380WB66"/>
<feature type="domain" description="Helicase C-terminal" evidence="18">
    <location>
        <begin position="606"/>
        <end position="759"/>
    </location>
</feature>
<dbReference type="PANTHER" id="PTHR24029">
    <property type="entry name" value="UVRABC SYSTEM PROTEIN B"/>
    <property type="match status" value="1"/>
</dbReference>
<feature type="region of interest" description="Disordered" evidence="15">
    <location>
        <begin position="159"/>
        <end position="178"/>
    </location>
</feature>
<evidence type="ECO:0000256" key="14">
    <source>
        <dbReference type="RuleBase" id="RU003587"/>
    </source>
</evidence>
<dbReference type="SMART" id="SM00487">
    <property type="entry name" value="DEXDc"/>
    <property type="match status" value="1"/>
</dbReference>
<dbReference type="Pfam" id="PF02151">
    <property type="entry name" value="UVR"/>
    <property type="match status" value="1"/>
</dbReference>
<dbReference type="GO" id="GO:0003677">
    <property type="term" value="F:DNA binding"/>
    <property type="evidence" value="ECO:0007669"/>
    <property type="project" value="UniProtKB-UniRule"/>
</dbReference>